<comment type="caution">
    <text evidence="9">The sequence shown here is derived from an EMBL/GenBank/DDBJ whole genome shotgun (WGS) entry which is preliminary data.</text>
</comment>
<sequence length="287" mass="30780">MTTIAATANRCLRIAECLDPISAYRETSLQGMRIGAHVRNDTHPLETAERLGIDVMQMFVSDPQSWKKPDPHPQQGAIRESPIDVVVHSAYVINVASLNNRLRMPSRKAVEQQAAAAADLGAFGLVVHGGHLRAGEDLAAGIDNWRKLFTRQEDKGGFAVPILIENTAGGEGAIARQLETIARLWDAVGDQGAGFCLDTCHAWAGGEDLMGIVERVLAITGRIDLVHLNNSRDEFDSARDRHANLEDGTIDPDLLVDVAQAAGAPIILETPAEGLASDVAYLADALA</sequence>
<dbReference type="SUPFAM" id="SSF51658">
    <property type="entry name" value="Xylose isomerase-like"/>
    <property type="match status" value="1"/>
</dbReference>
<gene>
    <name evidence="9" type="ORF">GCM10023147_33070</name>
</gene>
<proteinExistence type="inferred from homology"/>
<evidence type="ECO:0000256" key="4">
    <source>
        <dbReference type="ARBA" id="ARBA00022763"/>
    </source>
</evidence>
<dbReference type="InterPro" id="IPR036237">
    <property type="entry name" value="Xyl_isomerase-like_sf"/>
</dbReference>
<keyword evidence="7" id="KW-0234">DNA repair</keyword>
<keyword evidence="4" id="KW-0227">DNA damage</keyword>
<evidence type="ECO:0000256" key="7">
    <source>
        <dbReference type="ARBA" id="ARBA00023204"/>
    </source>
</evidence>
<keyword evidence="5" id="KW-0378">Hydrolase</keyword>
<dbReference type="InterPro" id="IPR001719">
    <property type="entry name" value="AP_endonuc_2"/>
</dbReference>
<dbReference type="SMART" id="SM00518">
    <property type="entry name" value="AP2Ec"/>
    <property type="match status" value="1"/>
</dbReference>
<feature type="domain" description="Xylose isomerase-like TIM barrel" evidence="8">
    <location>
        <begin position="46"/>
        <end position="274"/>
    </location>
</feature>
<dbReference type="NCBIfam" id="NF002198">
    <property type="entry name" value="PRK01060.1-3"/>
    <property type="match status" value="1"/>
</dbReference>
<dbReference type="PROSITE" id="PS00730">
    <property type="entry name" value="AP_NUCLEASE_F2_2"/>
    <property type="match status" value="1"/>
</dbReference>
<dbReference type="PROSITE" id="PS51432">
    <property type="entry name" value="AP_NUCLEASE_F2_4"/>
    <property type="match status" value="1"/>
</dbReference>
<dbReference type="Proteomes" id="UP001500635">
    <property type="component" value="Unassembled WGS sequence"/>
</dbReference>
<dbReference type="EMBL" id="BAABFR010000056">
    <property type="protein sequence ID" value="GAA4397590.1"/>
    <property type="molecule type" value="Genomic_DNA"/>
</dbReference>
<comment type="similarity">
    <text evidence="2">Belongs to the AP endonuclease 2 family.</text>
</comment>
<comment type="cofactor">
    <cofactor evidence="1">
        <name>Zn(2+)</name>
        <dbReference type="ChEBI" id="CHEBI:29105"/>
    </cofactor>
</comment>
<dbReference type="Pfam" id="PF01261">
    <property type="entry name" value="AP_endonuc_2"/>
    <property type="match status" value="1"/>
</dbReference>
<reference evidence="10" key="1">
    <citation type="journal article" date="2019" name="Int. J. Syst. Evol. Microbiol.">
        <title>The Global Catalogue of Microorganisms (GCM) 10K type strain sequencing project: providing services to taxonomists for standard genome sequencing and annotation.</title>
        <authorList>
            <consortium name="The Broad Institute Genomics Platform"/>
            <consortium name="The Broad Institute Genome Sequencing Center for Infectious Disease"/>
            <person name="Wu L."/>
            <person name="Ma J."/>
        </authorList>
    </citation>
    <scope>NUCLEOTIDE SEQUENCE [LARGE SCALE GENOMIC DNA]</scope>
    <source>
        <strain evidence="10">JCM 17688</strain>
    </source>
</reference>
<evidence type="ECO:0000259" key="8">
    <source>
        <dbReference type="Pfam" id="PF01261"/>
    </source>
</evidence>
<evidence type="ECO:0000256" key="3">
    <source>
        <dbReference type="ARBA" id="ARBA00022723"/>
    </source>
</evidence>
<keyword evidence="10" id="KW-1185">Reference proteome</keyword>
<evidence type="ECO:0000313" key="9">
    <source>
        <dbReference type="EMBL" id="GAA4397590.1"/>
    </source>
</evidence>
<name>A0ABP8JXS8_9ACTN</name>
<evidence type="ECO:0000256" key="2">
    <source>
        <dbReference type="ARBA" id="ARBA00005340"/>
    </source>
</evidence>
<protein>
    <submittedName>
        <fullName evidence="9">Deoxyribonuclease IV</fullName>
    </submittedName>
</protein>
<evidence type="ECO:0000256" key="6">
    <source>
        <dbReference type="ARBA" id="ARBA00022833"/>
    </source>
</evidence>
<dbReference type="PANTHER" id="PTHR21445">
    <property type="entry name" value="ENDONUCLEASE IV ENDODEOXYRIBONUCLEASE IV"/>
    <property type="match status" value="1"/>
</dbReference>
<keyword evidence="3" id="KW-0479">Metal-binding</keyword>
<evidence type="ECO:0000256" key="1">
    <source>
        <dbReference type="ARBA" id="ARBA00001947"/>
    </source>
</evidence>
<dbReference type="InterPro" id="IPR013022">
    <property type="entry name" value="Xyl_isomerase-like_TIM-brl"/>
</dbReference>
<dbReference type="InterPro" id="IPR018246">
    <property type="entry name" value="AP_endonuc_F2_Zn_BS"/>
</dbReference>
<keyword evidence="6" id="KW-0862">Zinc</keyword>
<evidence type="ECO:0000256" key="5">
    <source>
        <dbReference type="ARBA" id="ARBA00022801"/>
    </source>
</evidence>
<dbReference type="Gene3D" id="3.20.20.150">
    <property type="entry name" value="Divalent-metal-dependent TIM barrel enzymes"/>
    <property type="match status" value="1"/>
</dbReference>
<accession>A0ABP8JXS8</accession>
<evidence type="ECO:0000313" key="10">
    <source>
        <dbReference type="Proteomes" id="UP001500635"/>
    </source>
</evidence>
<organism evidence="9 10">
    <name type="scientific">Tsukamurella soli</name>
    <dbReference type="NCBI Taxonomy" id="644556"/>
    <lineage>
        <taxon>Bacteria</taxon>
        <taxon>Bacillati</taxon>
        <taxon>Actinomycetota</taxon>
        <taxon>Actinomycetes</taxon>
        <taxon>Mycobacteriales</taxon>
        <taxon>Tsukamurellaceae</taxon>
        <taxon>Tsukamurella</taxon>
    </lineage>
</organism>
<dbReference type="PANTHER" id="PTHR21445:SF0">
    <property type="entry name" value="APURINIC-APYRIMIDINIC ENDONUCLEASE"/>
    <property type="match status" value="1"/>
</dbReference>